<gene>
    <name evidence="4" type="ORF">MPL3356_150241</name>
    <name evidence="5" type="ORF">MPL3365_130485</name>
</gene>
<evidence type="ECO:0000313" key="5">
    <source>
        <dbReference type="EMBL" id="CDX51482.1"/>
    </source>
</evidence>
<dbReference type="Proteomes" id="UP000046122">
    <property type="component" value="Unassembled WGS sequence"/>
</dbReference>
<dbReference type="PROSITE" id="PS00061">
    <property type="entry name" value="ADH_SHORT"/>
    <property type="match status" value="1"/>
</dbReference>
<dbReference type="PANTHER" id="PTHR43639:SF1">
    <property type="entry name" value="SHORT-CHAIN DEHYDROGENASE_REDUCTASE FAMILY PROTEIN"/>
    <property type="match status" value="1"/>
</dbReference>
<dbReference type="CDD" id="cd05233">
    <property type="entry name" value="SDR_c"/>
    <property type="match status" value="1"/>
</dbReference>
<dbReference type="EMBL" id="CCNE01000005">
    <property type="protein sequence ID" value="CDX51482.1"/>
    <property type="molecule type" value="Genomic_DNA"/>
</dbReference>
<dbReference type="Proteomes" id="UP000045285">
    <property type="component" value="Unassembled WGS sequence"/>
</dbReference>
<evidence type="ECO:0000259" key="3">
    <source>
        <dbReference type="SMART" id="SM00822"/>
    </source>
</evidence>
<evidence type="ECO:0000313" key="4">
    <source>
        <dbReference type="EMBL" id="CDX14170.1"/>
    </source>
</evidence>
<dbReference type="GO" id="GO:0016491">
    <property type="term" value="F:oxidoreductase activity"/>
    <property type="evidence" value="ECO:0007669"/>
    <property type="project" value="UniProtKB-KW"/>
</dbReference>
<evidence type="ECO:0000256" key="1">
    <source>
        <dbReference type="ARBA" id="ARBA00006484"/>
    </source>
</evidence>
<dbReference type="InterPro" id="IPR036291">
    <property type="entry name" value="NAD(P)-bd_dom_sf"/>
</dbReference>
<organism evidence="4 6">
    <name type="scientific">Mesorhizobium plurifarium</name>
    <dbReference type="NCBI Taxonomy" id="69974"/>
    <lineage>
        <taxon>Bacteria</taxon>
        <taxon>Pseudomonadati</taxon>
        <taxon>Pseudomonadota</taxon>
        <taxon>Alphaproteobacteria</taxon>
        <taxon>Hyphomicrobiales</taxon>
        <taxon>Phyllobacteriaceae</taxon>
        <taxon>Mesorhizobium</taxon>
    </lineage>
</organism>
<feature type="domain" description="Ketoreductase" evidence="3">
    <location>
        <begin position="10"/>
        <end position="189"/>
    </location>
</feature>
<proteinExistence type="inferred from homology"/>
<comment type="similarity">
    <text evidence="1">Belongs to the short-chain dehydrogenases/reductases (SDR) family.</text>
</comment>
<evidence type="ECO:0000313" key="7">
    <source>
        <dbReference type="Proteomes" id="UP000046122"/>
    </source>
</evidence>
<dbReference type="EMBL" id="CCMZ01000007">
    <property type="protein sequence ID" value="CDX14170.1"/>
    <property type="molecule type" value="Genomic_DNA"/>
</dbReference>
<dbReference type="Pfam" id="PF13561">
    <property type="entry name" value="adh_short_C2"/>
    <property type="match status" value="1"/>
</dbReference>
<keyword evidence="2" id="KW-0560">Oxidoreductase</keyword>
<dbReference type="FunFam" id="3.40.50.720:FF:000084">
    <property type="entry name" value="Short-chain dehydrogenase reductase"/>
    <property type="match status" value="1"/>
</dbReference>
<dbReference type="SMART" id="SM00822">
    <property type="entry name" value="PKS_KR"/>
    <property type="match status" value="1"/>
</dbReference>
<dbReference type="PRINTS" id="PR00080">
    <property type="entry name" value="SDRFAMILY"/>
</dbReference>
<evidence type="ECO:0000313" key="6">
    <source>
        <dbReference type="Proteomes" id="UP000045285"/>
    </source>
</evidence>
<protein>
    <recommendedName>
        <fullName evidence="3">Ketoreductase domain-containing protein</fullName>
    </recommendedName>
</protein>
<dbReference type="SUPFAM" id="SSF51735">
    <property type="entry name" value="NAD(P)-binding Rossmann-fold domains"/>
    <property type="match status" value="1"/>
</dbReference>
<dbReference type="Gene3D" id="3.40.50.720">
    <property type="entry name" value="NAD(P)-binding Rossmann-like Domain"/>
    <property type="match status" value="1"/>
</dbReference>
<dbReference type="PRINTS" id="PR00081">
    <property type="entry name" value="GDHRDH"/>
</dbReference>
<dbReference type="InterPro" id="IPR002347">
    <property type="entry name" value="SDR_fam"/>
</dbReference>
<accession>A0A090DEU8</accession>
<keyword evidence="6" id="KW-1185">Reference proteome</keyword>
<dbReference type="InterPro" id="IPR057326">
    <property type="entry name" value="KR_dom"/>
</dbReference>
<dbReference type="PANTHER" id="PTHR43639">
    <property type="entry name" value="OXIDOREDUCTASE, SHORT-CHAIN DEHYDROGENASE/REDUCTASE FAMILY (AFU_ORTHOLOGUE AFUA_5G02870)"/>
    <property type="match status" value="1"/>
</dbReference>
<dbReference type="STRING" id="69974.MPLDJ20_20321"/>
<dbReference type="InterPro" id="IPR020904">
    <property type="entry name" value="Sc_DH/Rdtase_CS"/>
</dbReference>
<dbReference type="AlphaFoldDB" id="A0A090DEU8"/>
<evidence type="ECO:0000256" key="2">
    <source>
        <dbReference type="ARBA" id="ARBA00023002"/>
    </source>
</evidence>
<name>A0A090DEU8_MESPL</name>
<sequence>MANPFDLTGRVALVTGGGRGIGAAIVTRFAEAGASVVIANRTLDVAEALAAELSARGLSVRAVTLAGLDRAALHALVGDVAGKSGRFDIVVHNAGGCPWASVEELDEDKLEEALAVNLKACFWLAQAAAPAMRANGFGRILVTSSVSARVAMAGGAHYSAAKAGVNAFIRGAAFEFARDGITVNGVEPGFIAKPGRGTMSKPEVADRLGQFIPMGRLGEADDIAYAMLYLASSQAKYTTGQTIVVDGGSTLPETGYAVERHWGLA</sequence>
<reference evidence="4 7" key="1">
    <citation type="submission" date="2014-08" db="EMBL/GenBank/DDBJ databases">
        <authorList>
            <person name="Moulin Lionel"/>
        </authorList>
    </citation>
    <scope>NUCLEOTIDE SEQUENCE [LARGE SCALE GENOMIC DNA]</scope>
</reference>
<reference evidence="6" key="2">
    <citation type="submission" date="2014-08" db="EMBL/GenBank/DDBJ databases">
        <authorList>
            <person name="Moulin L."/>
        </authorList>
    </citation>
    <scope>NUCLEOTIDE SEQUENCE [LARGE SCALE GENOMIC DNA]</scope>
</reference>